<reference evidence="1 2" key="1">
    <citation type="submission" date="2024-01" db="EMBL/GenBank/DDBJ databases">
        <title>The genomes of 5 underutilized Papilionoideae crops provide insights into root nodulation and disease resistanc.</title>
        <authorList>
            <person name="Jiang F."/>
        </authorList>
    </citation>
    <scope>NUCLEOTIDE SEQUENCE [LARGE SCALE GENOMIC DNA]</scope>
    <source>
        <strain evidence="1">JINMINGXINNONG_FW02</strain>
        <tissue evidence="1">Leaves</tissue>
    </source>
</reference>
<protein>
    <submittedName>
        <fullName evidence="1">Uncharacterized protein</fullName>
    </submittedName>
</protein>
<dbReference type="AlphaFoldDB" id="A0AAN9LJB1"/>
<comment type="caution">
    <text evidence="1">The sequence shown here is derived from an EMBL/GenBank/DDBJ whole genome shotgun (WGS) entry which is preliminary data.</text>
</comment>
<evidence type="ECO:0000313" key="2">
    <source>
        <dbReference type="Proteomes" id="UP001374584"/>
    </source>
</evidence>
<dbReference type="Proteomes" id="UP001374584">
    <property type="component" value="Unassembled WGS sequence"/>
</dbReference>
<evidence type="ECO:0000313" key="1">
    <source>
        <dbReference type="EMBL" id="KAK7335113.1"/>
    </source>
</evidence>
<gene>
    <name evidence="1" type="ORF">VNO80_26886</name>
</gene>
<name>A0AAN9LJB1_PHACN</name>
<accession>A0AAN9LJB1</accession>
<dbReference type="EMBL" id="JAYMYR010000010">
    <property type="protein sequence ID" value="KAK7335113.1"/>
    <property type="molecule type" value="Genomic_DNA"/>
</dbReference>
<sequence length="126" mass="14281">MKDCLALLGCELEWPIILSNRLQGGYYVVGGSKIVWGGTWPDRRWKERKENERQSLGLGNIKVDDTFTEFMCPSVCERLRIPLPMNACVNFKKRITAVDEDMVDGGGFIVVDVDTSLVEIEATRRI</sequence>
<keyword evidence="2" id="KW-1185">Reference proteome</keyword>
<proteinExistence type="predicted"/>
<organism evidence="1 2">
    <name type="scientific">Phaseolus coccineus</name>
    <name type="common">Scarlet runner bean</name>
    <name type="synonym">Phaseolus multiflorus</name>
    <dbReference type="NCBI Taxonomy" id="3886"/>
    <lineage>
        <taxon>Eukaryota</taxon>
        <taxon>Viridiplantae</taxon>
        <taxon>Streptophyta</taxon>
        <taxon>Embryophyta</taxon>
        <taxon>Tracheophyta</taxon>
        <taxon>Spermatophyta</taxon>
        <taxon>Magnoliopsida</taxon>
        <taxon>eudicotyledons</taxon>
        <taxon>Gunneridae</taxon>
        <taxon>Pentapetalae</taxon>
        <taxon>rosids</taxon>
        <taxon>fabids</taxon>
        <taxon>Fabales</taxon>
        <taxon>Fabaceae</taxon>
        <taxon>Papilionoideae</taxon>
        <taxon>50 kb inversion clade</taxon>
        <taxon>NPAAA clade</taxon>
        <taxon>indigoferoid/millettioid clade</taxon>
        <taxon>Phaseoleae</taxon>
        <taxon>Phaseolus</taxon>
    </lineage>
</organism>